<dbReference type="Proteomes" id="UP000075714">
    <property type="component" value="Unassembled WGS sequence"/>
</dbReference>
<proteinExistence type="predicted"/>
<comment type="caution">
    <text evidence="1">The sequence shown here is derived from an EMBL/GenBank/DDBJ whole genome shotgun (WGS) entry which is preliminary data.</text>
</comment>
<keyword evidence="2" id="KW-1185">Reference proteome</keyword>
<dbReference type="AlphaFoldDB" id="A0A150G1B9"/>
<dbReference type="EMBL" id="LSYV01000084">
    <property type="protein sequence ID" value="KXZ43663.1"/>
    <property type="molecule type" value="Genomic_DNA"/>
</dbReference>
<evidence type="ECO:0000313" key="2">
    <source>
        <dbReference type="Proteomes" id="UP000075714"/>
    </source>
</evidence>
<accession>A0A150G1B9</accession>
<organism evidence="1 2">
    <name type="scientific">Gonium pectorale</name>
    <name type="common">Green alga</name>
    <dbReference type="NCBI Taxonomy" id="33097"/>
    <lineage>
        <taxon>Eukaryota</taxon>
        <taxon>Viridiplantae</taxon>
        <taxon>Chlorophyta</taxon>
        <taxon>core chlorophytes</taxon>
        <taxon>Chlorophyceae</taxon>
        <taxon>CS clade</taxon>
        <taxon>Chlamydomonadales</taxon>
        <taxon>Volvocaceae</taxon>
        <taxon>Gonium</taxon>
    </lineage>
</organism>
<dbReference type="OrthoDB" id="537319at2759"/>
<sequence>MAPRAPGGGCGGGSGVNDHGPAAAAAAAVSSLFSDPLRHVGGGGPAFRPRKADVKVMAGAGEGAEAEAVRCWRSNPAVAAWLGAEGRTPVVWQEAFDAAGGEGLPADAIVQVWDTPAADSLADLALDLGLDLTALDLDSEELHEAKELLHAEAVAQV</sequence>
<dbReference type="Gene3D" id="3.20.20.80">
    <property type="entry name" value="Glycosidases"/>
    <property type="match status" value="1"/>
</dbReference>
<protein>
    <submittedName>
        <fullName evidence="1">Uncharacterized protein</fullName>
    </submittedName>
</protein>
<reference evidence="2" key="1">
    <citation type="journal article" date="2016" name="Nat. Commun.">
        <title>The Gonium pectorale genome demonstrates co-option of cell cycle regulation during the evolution of multicellularity.</title>
        <authorList>
            <person name="Hanschen E.R."/>
            <person name="Marriage T.N."/>
            <person name="Ferris P.J."/>
            <person name="Hamaji T."/>
            <person name="Toyoda A."/>
            <person name="Fujiyama A."/>
            <person name="Neme R."/>
            <person name="Noguchi H."/>
            <person name="Minakuchi Y."/>
            <person name="Suzuki M."/>
            <person name="Kawai-Toyooka H."/>
            <person name="Smith D.R."/>
            <person name="Sparks H."/>
            <person name="Anderson J."/>
            <person name="Bakaric R."/>
            <person name="Luria V."/>
            <person name="Karger A."/>
            <person name="Kirschner M.W."/>
            <person name="Durand P.M."/>
            <person name="Michod R.E."/>
            <person name="Nozaki H."/>
            <person name="Olson B.J."/>
        </authorList>
    </citation>
    <scope>NUCLEOTIDE SEQUENCE [LARGE SCALE GENOMIC DNA]</scope>
    <source>
        <strain evidence="2">NIES-2863</strain>
    </source>
</reference>
<gene>
    <name evidence="1" type="ORF">GPECTOR_83g275</name>
</gene>
<evidence type="ECO:0000313" key="1">
    <source>
        <dbReference type="EMBL" id="KXZ43663.1"/>
    </source>
</evidence>
<name>A0A150G1B9_GONPE</name>